<evidence type="ECO:0000256" key="1">
    <source>
        <dbReference type="SAM" id="Phobius"/>
    </source>
</evidence>
<comment type="caution">
    <text evidence="3">The sequence shown here is derived from an EMBL/GenBank/DDBJ whole genome shotgun (WGS) entry which is preliminary data.</text>
</comment>
<feature type="transmembrane region" description="Helical" evidence="1">
    <location>
        <begin position="512"/>
        <end position="533"/>
    </location>
</feature>
<keyword evidence="4" id="KW-1185">Reference proteome</keyword>
<feature type="signal peptide" evidence="2">
    <location>
        <begin position="1"/>
        <end position="35"/>
    </location>
</feature>
<reference evidence="3 4" key="1">
    <citation type="submission" date="2024-09" db="EMBL/GenBank/DDBJ databases">
        <authorList>
            <person name="Sun Q."/>
            <person name="Mori K."/>
        </authorList>
    </citation>
    <scope>NUCLEOTIDE SEQUENCE [LARGE SCALE GENOMIC DNA]</scope>
    <source>
        <strain evidence="3 4">JCM 3307</strain>
    </source>
</reference>
<gene>
    <name evidence="3" type="ORF">ACFFTR_13500</name>
</gene>
<name>A0ABV5M5W9_9ACTN</name>
<proteinExistence type="predicted"/>
<sequence length="542" mass="55832">MARSTLADRWSRAGRACLAASAALGTLAVSSSGFAPIGAQASSHREAPLISSDPKVDNTDVYAFTSPDDPTSVTIVANWLPFEEPVGGPNFYGFDDNARYDINIDNDGDAVADITYRYQFNTTDSRGGTTFLANNGPVNHLTDPTLLVKQTYNLTRIAGGTTTLATGAPVAPSYAGKASMPNYATLRQEAITSAGAGRQSFAGQADDPFFADLRVFDLLYGGDLKSVGQDTLAGYNVQTVALKIPKSELALGGNATRNPVIGIWSATSKQTLTLAAGTATPGGAFVQVSRLGNPLVNEAVAPAGLKDAFNGSVPAADHLNAALVNRVNDPEIPHLIQAIYGLAPPAAPRRDLVEIFLTGIATNAPTLDAQPAPIQADLNAHVLNQDVVPASFVPSEELRLNMSVPVTASPNRLGVLAGDLQGFPNGRRLTDDVVDIELQALEGAAQTGHLVPALAAGDGVNANNTAFGASFPYVALPNTTAVNRAVDAGGRGGGMPVGGVNTGAGGALVAGWGWLPITAGVGALVLLAGGLLVRVRRRSALR</sequence>
<keyword evidence="1" id="KW-0472">Membrane</keyword>
<keyword evidence="2" id="KW-0732">Signal</keyword>
<dbReference type="RefSeq" id="WP_223098292.1">
    <property type="nucleotide sequence ID" value="NZ_CP061913.1"/>
</dbReference>
<feature type="chain" id="PRO_5045965544" evidence="2">
    <location>
        <begin position="36"/>
        <end position="542"/>
    </location>
</feature>
<keyword evidence="1" id="KW-1133">Transmembrane helix</keyword>
<protein>
    <submittedName>
        <fullName evidence="3">DUF4331 domain-containing protein</fullName>
    </submittedName>
</protein>
<evidence type="ECO:0000256" key="2">
    <source>
        <dbReference type="SAM" id="SignalP"/>
    </source>
</evidence>
<evidence type="ECO:0000313" key="4">
    <source>
        <dbReference type="Proteomes" id="UP001589608"/>
    </source>
</evidence>
<organism evidence="3 4">
    <name type="scientific">Dactylosporangium vinaceum</name>
    <dbReference type="NCBI Taxonomy" id="53362"/>
    <lineage>
        <taxon>Bacteria</taxon>
        <taxon>Bacillati</taxon>
        <taxon>Actinomycetota</taxon>
        <taxon>Actinomycetes</taxon>
        <taxon>Micromonosporales</taxon>
        <taxon>Micromonosporaceae</taxon>
        <taxon>Dactylosporangium</taxon>
    </lineage>
</organism>
<evidence type="ECO:0000313" key="3">
    <source>
        <dbReference type="EMBL" id="MFB9444093.1"/>
    </source>
</evidence>
<dbReference type="Proteomes" id="UP001589608">
    <property type="component" value="Unassembled WGS sequence"/>
</dbReference>
<accession>A0ABV5M5W9</accession>
<dbReference type="InterPro" id="IPR025566">
    <property type="entry name" value="DUF4331"/>
</dbReference>
<keyword evidence="1" id="KW-0812">Transmembrane</keyword>
<dbReference type="Pfam" id="PF14224">
    <property type="entry name" value="DUF4331"/>
    <property type="match status" value="1"/>
</dbReference>
<dbReference type="EMBL" id="JBHMCA010000024">
    <property type="protein sequence ID" value="MFB9444093.1"/>
    <property type="molecule type" value="Genomic_DNA"/>
</dbReference>